<evidence type="ECO:0008006" key="3">
    <source>
        <dbReference type="Google" id="ProtNLM"/>
    </source>
</evidence>
<dbReference type="Pfam" id="PF06107">
    <property type="entry name" value="DUF951"/>
    <property type="match status" value="1"/>
</dbReference>
<dbReference type="PANTHER" id="PTHR38455">
    <property type="entry name" value="HYPOTHETICAL CYTOSOLIC PROTEIN"/>
    <property type="match status" value="1"/>
</dbReference>
<name>A0ABS4KVD5_9CLOT</name>
<keyword evidence="2" id="KW-1185">Reference proteome</keyword>
<dbReference type="EMBL" id="JAGGLM010000028">
    <property type="protein sequence ID" value="MBP2034007.1"/>
    <property type="molecule type" value="Genomic_DNA"/>
</dbReference>
<evidence type="ECO:0000313" key="1">
    <source>
        <dbReference type="EMBL" id="MBP2034007.1"/>
    </source>
</evidence>
<dbReference type="Proteomes" id="UP001519307">
    <property type="component" value="Unassembled WGS sequence"/>
</dbReference>
<dbReference type="PIRSF" id="PIRSF037263">
    <property type="entry name" value="DUF951_bac"/>
    <property type="match status" value="1"/>
</dbReference>
<protein>
    <recommendedName>
        <fullName evidence="3">DUF951 domain-containing protein</fullName>
    </recommendedName>
</protein>
<evidence type="ECO:0000313" key="2">
    <source>
        <dbReference type="Proteomes" id="UP001519307"/>
    </source>
</evidence>
<dbReference type="InterPro" id="IPR009296">
    <property type="entry name" value="DUF951"/>
</dbReference>
<accession>A0ABS4KVD5</accession>
<gene>
    <name evidence="1" type="ORF">J2Z42_002724</name>
</gene>
<dbReference type="PANTHER" id="PTHR38455:SF1">
    <property type="entry name" value="DUF951 DOMAIN-CONTAINING PROTEIN"/>
    <property type="match status" value="1"/>
</dbReference>
<organism evidence="1 2">
    <name type="scientific">Clostridium algifaecis</name>
    <dbReference type="NCBI Taxonomy" id="1472040"/>
    <lineage>
        <taxon>Bacteria</taxon>
        <taxon>Bacillati</taxon>
        <taxon>Bacillota</taxon>
        <taxon>Clostridia</taxon>
        <taxon>Eubacteriales</taxon>
        <taxon>Clostridiaceae</taxon>
        <taxon>Clostridium</taxon>
    </lineage>
</organism>
<sequence length="71" mass="8037">MKKVFYIGDVVEMKKGHPCGSNNWEVIRLGADIKIKCLGCGRIVMLPRNKFEKSVKKVIKQNVENSSDLTN</sequence>
<proteinExistence type="predicted"/>
<reference evidence="1 2" key="1">
    <citation type="submission" date="2021-03" db="EMBL/GenBank/DDBJ databases">
        <title>Genomic Encyclopedia of Type Strains, Phase IV (KMG-IV): sequencing the most valuable type-strain genomes for metagenomic binning, comparative biology and taxonomic classification.</title>
        <authorList>
            <person name="Goeker M."/>
        </authorList>
    </citation>
    <scope>NUCLEOTIDE SEQUENCE [LARGE SCALE GENOMIC DNA]</scope>
    <source>
        <strain evidence="1 2">DSM 28783</strain>
    </source>
</reference>
<dbReference type="RefSeq" id="WP_209703245.1">
    <property type="nucleotide sequence ID" value="NZ_JAGGLM010000028.1"/>
</dbReference>
<comment type="caution">
    <text evidence="1">The sequence shown here is derived from an EMBL/GenBank/DDBJ whole genome shotgun (WGS) entry which is preliminary data.</text>
</comment>